<protein>
    <recommendedName>
        <fullName evidence="3">Four helix bundle protein</fullName>
    </recommendedName>
</protein>
<gene>
    <name evidence="1" type="ORF">A3B54_00010</name>
</gene>
<dbReference type="Pfam" id="PF05635">
    <property type="entry name" value="23S_rRNA_IVP"/>
    <property type="match status" value="1"/>
</dbReference>
<dbReference type="InterPro" id="IPR012657">
    <property type="entry name" value="23S_rRNA-intervening_sequence"/>
</dbReference>
<evidence type="ECO:0000313" key="1">
    <source>
        <dbReference type="EMBL" id="OGD99891.1"/>
    </source>
</evidence>
<dbReference type="Proteomes" id="UP000177039">
    <property type="component" value="Unassembled WGS sequence"/>
</dbReference>
<reference evidence="1 2" key="1">
    <citation type="journal article" date="2016" name="Nat. Commun.">
        <title>Thousands of microbial genomes shed light on interconnected biogeochemical processes in an aquifer system.</title>
        <authorList>
            <person name="Anantharaman K."/>
            <person name="Brown C.T."/>
            <person name="Hug L.A."/>
            <person name="Sharon I."/>
            <person name="Castelle C.J."/>
            <person name="Probst A.J."/>
            <person name="Thomas B.C."/>
            <person name="Singh A."/>
            <person name="Wilkins M.J."/>
            <person name="Karaoz U."/>
            <person name="Brodie E.L."/>
            <person name="Williams K.H."/>
            <person name="Hubbard S.S."/>
            <person name="Banfield J.F."/>
        </authorList>
    </citation>
    <scope>NUCLEOTIDE SEQUENCE [LARGE SCALE GENOMIC DNA]</scope>
</reference>
<dbReference type="NCBIfam" id="NF008911">
    <property type="entry name" value="PRK12275.1-2"/>
    <property type="match status" value="1"/>
</dbReference>
<evidence type="ECO:0008006" key="3">
    <source>
        <dbReference type="Google" id="ProtNLM"/>
    </source>
</evidence>
<proteinExistence type="predicted"/>
<dbReference type="InterPro" id="IPR036583">
    <property type="entry name" value="23S_rRNA_IVS_sf"/>
</dbReference>
<dbReference type="Gene3D" id="1.20.1440.60">
    <property type="entry name" value="23S rRNA-intervening sequence"/>
    <property type="match status" value="1"/>
</dbReference>
<sequence length="120" mass="13841">MKLKSHKELIVWRKSMELATLIYELTSIFPRSELYGIISQMRRAAVSIPSNIAEGYGRSSRKEYRQFLYIAYGNALELETQLIIAKKLKLSNTGDFEKSESVLQEVLKMLNSMTNKFKSV</sequence>
<name>A0A1F5H727_9BACT</name>
<accession>A0A1F5H727</accession>
<dbReference type="AlphaFoldDB" id="A0A1F5H727"/>
<comment type="caution">
    <text evidence="1">The sequence shown here is derived from an EMBL/GenBank/DDBJ whole genome shotgun (WGS) entry which is preliminary data.</text>
</comment>
<dbReference type="PANTHER" id="PTHR38471:SF2">
    <property type="entry name" value="FOUR HELIX BUNDLE PROTEIN"/>
    <property type="match status" value="1"/>
</dbReference>
<dbReference type="EMBL" id="MFBT01000008">
    <property type="protein sequence ID" value="OGD99891.1"/>
    <property type="molecule type" value="Genomic_DNA"/>
</dbReference>
<evidence type="ECO:0000313" key="2">
    <source>
        <dbReference type="Proteomes" id="UP000177039"/>
    </source>
</evidence>
<organism evidence="1 2">
    <name type="scientific">Candidatus Curtissbacteria bacterium RIFCSPLOWO2_01_FULL_42_50</name>
    <dbReference type="NCBI Taxonomy" id="1797730"/>
    <lineage>
        <taxon>Bacteria</taxon>
        <taxon>Candidatus Curtissiibacteriota</taxon>
    </lineage>
</organism>
<dbReference type="PANTHER" id="PTHR38471">
    <property type="entry name" value="FOUR HELIX BUNDLE PROTEIN"/>
    <property type="match status" value="1"/>
</dbReference>
<dbReference type="CDD" id="cd16377">
    <property type="entry name" value="23S_rRNA_IVP_like"/>
    <property type="match status" value="1"/>
</dbReference>
<dbReference type="NCBIfam" id="TIGR02436">
    <property type="entry name" value="four helix bundle protein"/>
    <property type="match status" value="1"/>
</dbReference>
<dbReference type="SUPFAM" id="SSF158446">
    <property type="entry name" value="IVS-encoded protein-like"/>
    <property type="match status" value="1"/>
</dbReference>